<evidence type="ECO:0000313" key="2">
    <source>
        <dbReference type="Proteomes" id="UP000681967"/>
    </source>
</evidence>
<dbReference type="EMBL" id="CAJOBH010272718">
    <property type="protein sequence ID" value="CAF5165993.1"/>
    <property type="molecule type" value="Genomic_DNA"/>
</dbReference>
<accession>A0A8S3GP37</accession>
<gene>
    <name evidence="1" type="ORF">BYL167_LOCUS75936</name>
</gene>
<protein>
    <submittedName>
        <fullName evidence="1">Uncharacterized protein</fullName>
    </submittedName>
</protein>
<feature type="non-terminal residue" evidence="1">
    <location>
        <position position="1"/>
    </location>
</feature>
<dbReference type="AlphaFoldDB" id="A0A8S3GP37"/>
<evidence type="ECO:0000313" key="1">
    <source>
        <dbReference type="EMBL" id="CAF5165993.1"/>
    </source>
</evidence>
<dbReference type="Proteomes" id="UP000681967">
    <property type="component" value="Unassembled WGS sequence"/>
</dbReference>
<proteinExistence type="predicted"/>
<comment type="caution">
    <text evidence="1">The sequence shown here is derived from an EMBL/GenBank/DDBJ whole genome shotgun (WGS) entry which is preliminary data.</text>
</comment>
<name>A0A8S3GP37_9BILA</name>
<reference evidence="1" key="1">
    <citation type="submission" date="2021-02" db="EMBL/GenBank/DDBJ databases">
        <authorList>
            <person name="Nowell W R."/>
        </authorList>
    </citation>
    <scope>NUCLEOTIDE SEQUENCE</scope>
</reference>
<sequence length="41" mass="4734">SRVTRAVNKGLPPTLRSFGYCFLLIQDNLTPMFSQFERNES</sequence>
<organism evidence="1 2">
    <name type="scientific">Rotaria magnacalcarata</name>
    <dbReference type="NCBI Taxonomy" id="392030"/>
    <lineage>
        <taxon>Eukaryota</taxon>
        <taxon>Metazoa</taxon>
        <taxon>Spiralia</taxon>
        <taxon>Gnathifera</taxon>
        <taxon>Rotifera</taxon>
        <taxon>Eurotatoria</taxon>
        <taxon>Bdelloidea</taxon>
        <taxon>Philodinida</taxon>
        <taxon>Philodinidae</taxon>
        <taxon>Rotaria</taxon>
    </lineage>
</organism>